<dbReference type="GO" id="GO:0005524">
    <property type="term" value="F:ATP binding"/>
    <property type="evidence" value="ECO:0007669"/>
    <property type="project" value="UniProtKB-KW"/>
</dbReference>
<reference evidence="18 19" key="1">
    <citation type="submission" date="2018-08" db="EMBL/GenBank/DDBJ databases">
        <title>Hydrogenophaga sp. LA-38 isolated from sludge.</title>
        <authorList>
            <person name="Im W.-T."/>
        </authorList>
    </citation>
    <scope>NUCLEOTIDE SEQUENCE [LARGE SCALE GENOMIC DNA]</scope>
    <source>
        <strain evidence="18 19">LA-38</strain>
    </source>
</reference>
<dbReference type="NCBIfam" id="NF008163">
    <property type="entry name" value="PRK10917.1-1"/>
    <property type="match status" value="1"/>
</dbReference>
<name>A0A372EHE9_9BURK</name>
<dbReference type="RefSeq" id="WP_116959762.1">
    <property type="nucleotide sequence ID" value="NZ_QVLS01000008.1"/>
</dbReference>
<evidence type="ECO:0000256" key="9">
    <source>
        <dbReference type="ARBA" id="ARBA00023172"/>
    </source>
</evidence>
<dbReference type="PROSITE" id="PS51194">
    <property type="entry name" value="HELICASE_CTER"/>
    <property type="match status" value="1"/>
</dbReference>
<evidence type="ECO:0000256" key="3">
    <source>
        <dbReference type="ARBA" id="ARBA00022741"/>
    </source>
</evidence>
<dbReference type="InterPro" id="IPR001650">
    <property type="entry name" value="Helicase_C-like"/>
</dbReference>
<keyword evidence="11" id="KW-0413">Isomerase</keyword>
<dbReference type="InterPro" id="IPR004609">
    <property type="entry name" value="ATP-dep_DNA_helicase_RecG"/>
</dbReference>
<evidence type="ECO:0000256" key="1">
    <source>
        <dbReference type="ARBA" id="ARBA00007504"/>
    </source>
</evidence>
<dbReference type="InterPro" id="IPR011545">
    <property type="entry name" value="DEAD/DEAH_box_helicase_dom"/>
</dbReference>
<keyword evidence="5 15" id="KW-0378">Hydrolase</keyword>
<keyword evidence="19" id="KW-1185">Reference proteome</keyword>
<dbReference type="GO" id="GO:0016887">
    <property type="term" value="F:ATP hydrolysis activity"/>
    <property type="evidence" value="ECO:0007669"/>
    <property type="project" value="RHEA"/>
</dbReference>
<dbReference type="EC" id="5.6.2.4" evidence="13 15"/>
<evidence type="ECO:0000256" key="4">
    <source>
        <dbReference type="ARBA" id="ARBA00022763"/>
    </source>
</evidence>
<dbReference type="NCBIfam" id="NF008168">
    <property type="entry name" value="PRK10917.2-2"/>
    <property type="match status" value="1"/>
</dbReference>
<gene>
    <name evidence="18" type="primary">recG</name>
    <name evidence="18" type="ORF">DY262_14315</name>
</gene>
<dbReference type="SMART" id="SM00490">
    <property type="entry name" value="HELICc"/>
    <property type="match status" value="1"/>
</dbReference>
<dbReference type="Proteomes" id="UP000261931">
    <property type="component" value="Unassembled WGS sequence"/>
</dbReference>
<evidence type="ECO:0000256" key="5">
    <source>
        <dbReference type="ARBA" id="ARBA00022801"/>
    </source>
</evidence>
<comment type="catalytic activity">
    <reaction evidence="14 15">
        <text>ATP + H2O = ADP + phosphate + H(+)</text>
        <dbReference type="Rhea" id="RHEA:13065"/>
        <dbReference type="ChEBI" id="CHEBI:15377"/>
        <dbReference type="ChEBI" id="CHEBI:15378"/>
        <dbReference type="ChEBI" id="CHEBI:30616"/>
        <dbReference type="ChEBI" id="CHEBI:43474"/>
        <dbReference type="ChEBI" id="CHEBI:456216"/>
        <dbReference type="EC" id="5.6.2.4"/>
    </reaction>
</comment>
<dbReference type="Pfam" id="PF19833">
    <property type="entry name" value="RecG_dom3_C"/>
    <property type="match status" value="1"/>
</dbReference>
<dbReference type="GO" id="GO:0006310">
    <property type="term" value="P:DNA recombination"/>
    <property type="evidence" value="ECO:0007669"/>
    <property type="project" value="UniProtKB-UniRule"/>
</dbReference>
<evidence type="ECO:0000313" key="18">
    <source>
        <dbReference type="EMBL" id="RFP77919.1"/>
    </source>
</evidence>
<sequence>MAEPAATAAPTPPKALSAPQKAMHKLGLKRDIDLALHLPLRYEDETRVMALREAREGSVVQIEGTVTHSEVQYRGRRQLLVTLDDGSDTCTLRFFSFYPSHQKTLAVGARIRARGELKGGFAGYTMLHPAFKLAGGELPNALTPIYPTSAQLPQAYLRKAVVGALARVDLRETLPPDLLASLQRTARVSPTLRESLQQLHHPAPDVALAALEDGSHSAWQRLKAEELLAQQLSQALAKRERDALRAPALPLRREGLHEQLLAALPFALTAAQRRVGEEIALDLGRQVPMHRLLQGDVGSGKTVVAALAAAIAIDAGWQCALMAPTEILAEQHFRKLIGWLEPLLEPLGKRVAWLTGSQKKKQRAEMLALIASGEAALVVGTHAVIQDQVVFQRLALALIDEQHRFGVAQRLALRGKTGGALEPHLLMMSATPIPRTLAMSYYADLDVSTIDELPPGRTPIVTKVVSDARRAEVVARIRGQIDEGRQVYWVCPLIEESEALDLSNATATHAELSQALPGVLVGLLHSRMSPAEKKAVMSLFEQGQMGVLVSTTVIEVGVDVPNASLMVIEHAERFGLSQLHQLRGRVGRGAAASACVLMYSPPEGGRLGETARERLKAMVETNDGFEIARRDLDIRGPGEFLGARQSGAPLLRFADLATDTHLLDWAREAARTMLDQHPREAEQHLARWLGSKAEYLKA</sequence>
<proteinExistence type="inferred from homology"/>
<keyword evidence="3 15" id="KW-0547">Nucleotide-binding</keyword>
<evidence type="ECO:0000313" key="19">
    <source>
        <dbReference type="Proteomes" id="UP000261931"/>
    </source>
</evidence>
<dbReference type="Pfam" id="PF17191">
    <property type="entry name" value="RecG_wedge"/>
    <property type="match status" value="1"/>
</dbReference>
<keyword evidence="7 15" id="KW-0067">ATP-binding</keyword>
<dbReference type="Pfam" id="PF00271">
    <property type="entry name" value="Helicase_C"/>
    <property type="match status" value="1"/>
</dbReference>
<evidence type="ECO:0000256" key="11">
    <source>
        <dbReference type="ARBA" id="ARBA00023235"/>
    </source>
</evidence>
<dbReference type="InterPro" id="IPR014001">
    <property type="entry name" value="Helicase_ATP-bd"/>
</dbReference>
<evidence type="ECO:0000256" key="6">
    <source>
        <dbReference type="ARBA" id="ARBA00022806"/>
    </source>
</evidence>
<dbReference type="GO" id="GO:0043138">
    <property type="term" value="F:3'-5' DNA helicase activity"/>
    <property type="evidence" value="ECO:0007669"/>
    <property type="project" value="UniProtKB-EC"/>
</dbReference>
<dbReference type="InterPro" id="IPR047112">
    <property type="entry name" value="RecG/Mfd"/>
</dbReference>
<comment type="caution">
    <text evidence="18">The sequence shown here is derived from an EMBL/GenBank/DDBJ whole genome shotgun (WGS) entry which is preliminary data.</text>
</comment>
<dbReference type="CDD" id="cd17992">
    <property type="entry name" value="DEXHc_RecG"/>
    <property type="match status" value="1"/>
</dbReference>
<keyword evidence="9 15" id="KW-0233">DNA recombination</keyword>
<comment type="function">
    <text evidence="15">Plays a critical role in recombination and DNA repair. Helps process Holliday junction intermediates to mature products by catalyzing branch migration. Has replication fork regression activity, unwinds stalled or blocked replication forks to make a HJ that can be resolved. Has a DNA unwinding activity characteristic of a DNA helicase with 3'-5' polarity.</text>
</comment>
<dbReference type="GO" id="GO:0006281">
    <property type="term" value="P:DNA repair"/>
    <property type="evidence" value="ECO:0007669"/>
    <property type="project" value="UniProtKB-UniRule"/>
</dbReference>
<keyword evidence="8" id="KW-0238">DNA-binding</keyword>
<dbReference type="SUPFAM" id="SSF52540">
    <property type="entry name" value="P-loop containing nucleoside triphosphate hydrolases"/>
    <property type="match status" value="2"/>
</dbReference>
<evidence type="ECO:0000256" key="8">
    <source>
        <dbReference type="ARBA" id="ARBA00023125"/>
    </source>
</evidence>
<dbReference type="NCBIfam" id="NF008166">
    <property type="entry name" value="PRK10917.1-4"/>
    <property type="match status" value="1"/>
</dbReference>
<comment type="similarity">
    <text evidence="1 15">Belongs to the helicase family. RecG subfamily.</text>
</comment>
<accession>A0A372EHE9</accession>
<dbReference type="PROSITE" id="PS51192">
    <property type="entry name" value="HELICASE_ATP_BIND_1"/>
    <property type="match status" value="1"/>
</dbReference>
<keyword evidence="10 15" id="KW-0234">DNA repair</keyword>
<evidence type="ECO:0000256" key="14">
    <source>
        <dbReference type="ARBA" id="ARBA00048988"/>
    </source>
</evidence>
<dbReference type="FunFam" id="3.40.50.300:FF:000391">
    <property type="entry name" value="ATP-dependent DNA helicase RecG"/>
    <property type="match status" value="1"/>
</dbReference>
<evidence type="ECO:0000259" key="17">
    <source>
        <dbReference type="PROSITE" id="PS51194"/>
    </source>
</evidence>
<dbReference type="SUPFAM" id="SSF50249">
    <property type="entry name" value="Nucleic acid-binding proteins"/>
    <property type="match status" value="1"/>
</dbReference>
<protein>
    <recommendedName>
        <fullName evidence="2 15">ATP-dependent DNA helicase RecG</fullName>
        <ecNumber evidence="13 15">5.6.2.4</ecNumber>
    </recommendedName>
</protein>
<dbReference type="Gene3D" id="2.40.50.140">
    <property type="entry name" value="Nucleic acid-binding proteins"/>
    <property type="match status" value="1"/>
</dbReference>
<keyword evidence="6 15" id="KW-0347">Helicase</keyword>
<dbReference type="NCBIfam" id="TIGR00643">
    <property type="entry name" value="recG"/>
    <property type="match status" value="1"/>
</dbReference>
<dbReference type="PANTHER" id="PTHR47964:SF1">
    <property type="entry name" value="ATP-DEPENDENT DNA HELICASE HOMOLOG RECG, CHLOROPLASTIC"/>
    <property type="match status" value="1"/>
</dbReference>
<dbReference type="InterPro" id="IPR027417">
    <property type="entry name" value="P-loop_NTPase"/>
</dbReference>
<comment type="catalytic activity">
    <reaction evidence="12 15">
        <text>Couples ATP hydrolysis with the unwinding of duplex DNA by translocating in the 3'-5' direction.</text>
        <dbReference type="EC" id="5.6.2.4"/>
    </reaction>
</comment>
<dbReference type="AlphaFoldDB" id="A0A372EHE9"/>
<dbReference type="Pfam" id="PF00270">
    <property type="entry name" value="DEAD"/>
    <property type="match status" value="1"/>
</dbReference>
<dbReference type="PANTHER" id="PTHR47964">
    <property type="entry name" value="ATP-DEPENDENT DNA HELICASE HOMOLOG RECG, CHLOROPLASTIC"/>
    <property type="match status" value="1"/>
</dbReference>
<evidence type="ECO:0000259" key="16">
    <source>
        <dbReference type="PROSITE" id="PS51192"/>
    </source>
</evidence>
<feature type="domain" description="Helicase C-terminal" evidence="17">
    <location>
        <begin position="473"/>
        <end position="633"/>
    </location>
</feature>
<keyword evidence="4 15" id="KW-0227">DNA damage</keyword>
<dbReference type="CDD" id="cd04488">
    <property type="entry name" value="RecG_wedge_OBF"/>
    <property type="match status" value="1"/>
</dbReference>
<evidence type="ECO:0000256" key="2">
    <source>
        <dbReference type="ARBA" id="ARBA00017846"/>
    </source>
</evidence>
<dbReference type="SMART" id="SM00487">
    <property type="entry name" value="DEXDc"/>
    <property type="match status" value="1"/>
</dbReference>
<dbReference type="InterPro" id="IPR012340">
    <property type="entry name" value="NA-bd_OB-fold"/>
</dbReference>
<evidence type="ECO:0000256" key="12">
    <source>
        <dbReference type="ARBA" id="ARBA00034617"/>
    </source>
</evidence>
<dbReference type="InterPro" id="IPR045562">
    <property type="entry name" value="RecG_dom3_C"/>
</dbReference>
<evidence type="ECO:0000256" key="13">
    <source>
        <dbReference type="ARBA" id="ARBA00034808"/>
    </source>
</evidence>
<evidence type="ECO:0000256" key="10">
    <source>
        <dbReference type="ARBA" id="ARBA00023204"/>
    </source>
</evidence>
<organism evidence="18 19">
    <name type="scientific">Hydrogenophaga borbori</name>
    <dbReference type="NCBI Taxonomy" id="2294117"/>
    <lineage>
        <taxon>Bacteria</taxon>
        <taxon>Pseudomonadati</taxon>
        <taxon>Pseudomonadota</taxon>
        <taxon>Betaproteobacteria</taxon>
        <taxon>Burkholderiales</taxon>
        <taxon>Comamonadaceae</taxon>
        <taxon>Hydrogenophaga</taxon>
    </lineage>
</organism>
<evidence type="ECO:0000256" key="15">
    <source>
        <dbReference type="RuleBase" id="RU363016"/>
    </source>
</evidence>
<dbReference type="Gene3D" id="3.40.50.300">
    <property type="entry name" value="P-loop containing nucleotide triphosphate hydrolases"/>
    <property type="match status" value="2"/>
</dbReference>
<dbReference type="InterPro" id="IPR033454">
    <property type="entry name" value="RecG_wedge"/>
</dbReference>
<dbReference type="EMBL" id="QVLS01000008">
    <property type="protein sequence ID" value="RFP77919.1"/>
    <property type="molecule type" value="Genomic_DNA"/>
</dbReference>
<feature type="domain" description="Helicase ATP-binding" evidence="16">
    <location>
        <begin position="282"/>
        <end position="450"/>
    </location>
</feature>
<evidence type="ECO:0000256" key="7">
    <source>
        <dbReference type="ARBA" id="ARBA00022840"/>
    </source>
</evidence>
<dbReference type="GO" id="GO:0003677">
    <property type="term" value="F:DNA binding"/>
    <property type="evidence" value="ECO:0007669"/>
    <property type="project" value="UniProtKB-KW"/>
</dbReference>